<sequence length="487" mass="51888">MPAPDNPAMIVARYLKNANYDETYAAFVAEAGLPSGAGVVAKGALTLERLLEEKRMFDLTAGFERMGADDEEDGEGDKGWREPGKLFRLVTGCLMRDLKVDDKISAPSSATALTTLPSPSNILSVSAAPTQDTDGKETAMMLITTAARRLHILDAATQTLRASLLGLADSPILSTAVFRSQYILTASMSGQLLLSDLEGRVLEERRDHGKYIVKIAVHDPKPHGDDGDDSAHAIIATASWDCTIKLYRPSTSGPGHPPTIGAPYAAITLPTKPEALLFTPHPVTNETLILLARADSTHLHFYPTNSANPQLLARQNLAPHSNAWIAFTPSALAPHPTDPSIVAVATSSTPHMKLLIVRLLALPLPGDDLPAAPETQTSQSRAALARAEKEDAAILIHANTLAPQTPYSTPCVAWRPDGSGLWVNGDDGMVRGVEARSGKVMVVLKGHEAGSKVRCLWAGEIPEREGGKEVLVSGGFDQKVLVWKAGG</sequence>
<dbReference type="PROSITE" id="PS50896">
    <property type="entry name" value="LISH"/>
    <property type="match status" value="1"/>
</dbReference>
<proteinExistence type="predicted"/>
<accession>A0A4U0UAP2</accession>
<keyword evidence="2" id="KW-1185">Reference proteome</keyword>
<dbReference type="OrthoDB" id="1932312at2759"/>
<dbReference type="InterPro" id="IPR001680">
    <property type="entry name" value="WD40_rpt"/>
</dbReference>
<name>A0A4U0UAP2_9PEZI</name>
<protein>
    <submittedName>
        <fullName evidence="1">Uncharacterized protein</fullName>
    </submittedName>
</protein>
<reference evidence="1 2" key="1">
    <citation type="submission" date="2017-03" db="EMBL/GenBank/DDBJ databases">
        <title>Genomes of endolithic fungi from Antarctica.</title>
        <authorList>
            <person name="Coleine C."/>
            <person name="Masonjones S."/>
            <person name="Stajich J.E."/>
        </authorList>
    </citation>
    <scope>NUCLEOTIDE SEQUENCE [LARGE SCALE GENOMIC DNA]</scope>
    <source>
        <strain evidence="1 2">CCFEE 6315</strain>
    </source>
</reference>
<dbReference type="InterPro" id="IPR015943">
    <property type="entry name" value="WD40/YVTN_repeat-like_dom_sf"/>
</dbReference>
<dbReference type="SMART" id="SM00320">
    <property type="entry name" value="WD40"/>
    <property type="match status" value="3"/>
</dbReference>
<dbReference type="EMBL" id="NAJL01000005">
    <property type="protein sequence ID" value="TKA32461.1"/>
    <property type="molecule type" value="Genomic_DNA"/>
</dbReference>
<dbReference type="Gene3D" id="2.130.10.10">
    <property type="entry name" value="YVTN repeat-like/Quinoprotein amine dehydrogenase"/>
    <property type="match status" value="2"/>
</dbReference>
<dbReference type="Proteomes" id="UP000308549">
    <property type="component" value="Unassembled WGS sequence"/>
</dbReference>
<evidence type="ECO:0000313" key="1">
    <source>
        <dbReference type="EMBL" id="TKA32461.1"/>
    </source>
</evidence>
<comment type="caution">
    <text evidence="1">The sequence shown here is derived from an EMBL/GenBank/DDBJ whole genome shotgun (WGS) entry which is preliminary data.</text>
</comment>
<gene>
    <name evidence="1" type="ORF">B0A50_01569</name>
</gene>
<evidence type="ECO:0000313" key="2">
    <source>
        <dbReference type="Proteomes" id="UP000308549"/>
    </source>
</evidence>
<dbReference type="AlphaFoldDB" id="A0A4U0UAP2"/>
<organism evidence="1 2">
    <name type="scientific">Salinomyces thailandicus</name>
    <dbReference type="NCBI Taxonomy" id="706561"/>
    <lineage>
        <taxon>Eukaryota</taxon>
        <taxon>Fungi</taxon>
        <taxon>Dikarya</taxon>
        <taxon>Ascomycota</taxon>
        <taxon>Pezizomycotina</taxon>
        <taxon>Dothideomycetes</taxon>
        <taxon>Dothideomycetidae</taxon>
        <taxon>Mycosphaerellales</taxon>
        <taxon>Teratosphaeriaceae</taxon>
        <taxon>Salinomyces</taxon>
    </lineage>
</organism>
<dbReference type="InterPro" id="IPR006594">
    <property type="entry name" value="LisH"/>
</dbReference>
<dbReference type="SUPFAM" id="SSF50978">
    <property type="entry name" value="WD40 repeat-like"/>
    <property type="match status" value="1"/>
</dbReference>
<dbReference type="InterPro" id="IPR036322">
    <property type="entry name" value="WD40_repeat_dom_sf"/>
</dbReference>